<comment type="caution">
    <text evidence="7">The sequence shown here is derived from an EMBL/GenBank/DDBJ whole genome shotgun (WGS) entry which is preliminary data.</text>
</comment>
<evidence type="ECO:0000256" key="1">
    <source>
        <dbReference type="ARBA" id="ARBA00022485"/>
    </source>
</evidence>
<dbReference type="EMBL" id="BSDD01000001">
    <property type="protein sequence ID" value="GLH68663.1"/>
    <property type="molecule type" value="Genomic_DNA"/>
</dbReference>
<dbReference type="InterPro" id="IPR017900">
    <property type="entry name" value="4Fe4S_Fe_S_CS"/>
</dbReference>
<evidence type="ECO:0000313" key="8">
    <source>
        <dbReference type="Proteomes" id="UP001165089"/>
    </source>
</evidence>
<organism evidence="7 8">
    <name type="scientific">Geothrix rubra</name>
    <dbReference type="NCBI Taxonomy" id="2927977"/>
    <lineage>
        <taxon>Bacteria</taxon>
        <taxon>Pseudomonadati</taxon>
        <taxon>Acidobacteriota</taxon>
        <taxon>Holophagae</taxon>
        <taxon>Holophagales</taxon>
        <taxon>Holophagaceae</taxon>
        <taxon>Geothrix</taxon>
    </lineage>
</organism>
<evidence type="ECO:0000313" key="7">
    <source>
        <dbReference type="EMBL" id="GLH68663.1"/>
    </source>
</evidence>
<protein>
    <recommendedName>
        <fullName evidence="6">4Fe-4S ferredoxin-type domain-containing protein</fullName>
    </recommendedName>
</protein>
<accession>A0ABQ5Q1Y6</accession>
<proteinExistence type="predicted"/>
<keyword evidence="8" id="KW-1185">Reference proteome</keyword>
<dbReference type="InterPro" id="IPR009051">
    <property type="entry name" value="Helical_ferredxn"/>
</dbReference>
<dbReference type="SUPFAM" id="SSF46548">
    <property type="entry name" value="alpha-helical ferredoxin"/>
    <property type="match status" value="1"/>
</dbReference>
<name>A0ABQ5Q1Y6_9BACT</name>
<gene>
    <name evidence="7" type="ORF">GETHPA_01960</name>
</gene>
<keyword evidence="1" id="KW-0004">4Fe-4S</keyword>
<dbReference type="Pfam" id="PF13534">
    <property type="entry name" value="Fer4_17"/>
    <property type="match status" value="1"/>
</dbReference>
<evidence type="ECO:0000256" key="3">
    <source>
        <dbReference type="ARBA" id="ARBA00023002"/>
    </source>
</evidence>
<feature type="domain" description="4Fe-4S ferredoxin-type" evidence="6">
    <location>
        <begin position="21"/>
        <end position="51"/>
    </location>
</feature>
<evidence type="ECO:0000259" key="6">
    <source>
        <dbReference type="PROSITE" id="PS51379"/>
    </source>
</evidence>
<dbReference type="PANTHER" id="PTHR43255">
    <property type="entry name" value="IRON-SULFUR-BINDING OXIDOREDUCTASE FADF-RELATED-RELATED"/>
    <property type="match status" value="1"/>
</dbReference>
<keyword evidence="4" id="KW-0408">Iron</keyword>
<reference evidence="7 8" key="1">
    <citation type="journal article" date="2023" name="Antonie Van Leeuwenhoek">
        <title>Mesoterricola silvestris gen. nov., sp. nov., Mesoterricola sediminis sp. nov., Geothrix oryzae sp. nov., Geothrix edaphica sp. nov., Geothrix rubra sp. nov., and Geothrix limicola sp. nov., six novel members of Acidobacteriota isolated from soils.</title>
        <authorList>
            <person name="Itoh H."/>
            <person name="Sugisawa Y."/>
            <person name="Mise K."/>
            <person name="Xu Z."/>
            <person name="Kuniyasu M."/>
            <person name="Ushijima N."/>
            <person name="Kawano K."/>
            <person name="Kobayashi E."/>
            <person name="Shiratori Y."/>
            <person name="Masuda Y."/>
            <person name="Senoo K."/>
        </authorList>
    </citation>
    <scope>NUCLEOTIDE SEQUENCE [LARGE SCALE GENOMIC DNA]</scope>
    <source>
        <strain evidence="7 8">Red803</strain>
    </source>
</reference>
<keyword evidence="2" id="KW-0479">Metal-binding</keyword>
<dbReference type="RefSeq" id="WP_285722220.1">
    <property type="nucleotide sequence ID" value="NZ_BSDD01000001.1"/>
</dbReference>
<dbReference type="Gene3D" id="1.10.1060.10">
    <property type="entry name" value="Alpha-helical ferredoxin"/>
    <property type="match status" value="1"/>
</dbReference>
<evidence type="ECO:0000256" key="4">
    <source>
        <dbReference type="ARBA" id="ARBA00023004"/>
    </source>
</evidence>
<dbReference type="PROSITE" id="PS51379">
    <property type="entry name" value="4FE4S_FER_2"/>
    <property type="match status" value="1"/>
</dbReference>
<dbReference type="InterPro" id="IPR051460">
    <property type="entry name" value="HdrC_iron-sulfur_subunit"/>
</dbReference>
<keyword evidence="3" id="KW-0560">Oxidoreductase</keyword>
<dbReference type="InterPro" id="IPR017896">
    <property type="entry name" value="4Fe4S_Fe-S-bd"/>
</dbReference>
<keyword evidence="5" id="KW-0411">Iron-sulfur</keyword>
<sequence length="137" mass="14850">MPSSTPIAPRSGSSLVHRLRDATGVSLAFCDQCGTCTSACPSAAVMDLPPCRLVRLAQTGFEGFDRRVLASEAIWHCTDCEICAKRCPQDVDLPRAMAFFRTEAERLGLARAPEAVAAAVIHFEGRWSKMQARIPVS</sequence>
<evidence type="ECO:0000256" key="2">
    <source>
        <dbReference type="ARBA" id="ARBA00022723"/>
    </source>
</evidence>
<evidence type="ECO:0000256" key="5">
    <source>
        <dbReference type="ARBA" id="ARBA00023014"/>
    </source>
</evidence>
<dbReference type="PANTHER" id="PTHR43255:SF1">
    <property type="entry name" value="IRON-SULFUR-BINDING OXIDOREDUCTASE FADF-RELATED"/>
    <property type="match status" value="1"/>
</dbReference>
<dbReference type="Proteomes" id="UP001165089">
    <property type="component" value="Unassembled WGS sequence"/>
</dbReference>
<dbReference type="PROSITE" id="PS00198">
    <property type="entry name" value="4FE4S_FER_1"/>
    <property type="match status" value="1"/>
</dbReference>